<sequence>MQLESQHSIVPATLTFAQSAAMSSDRLEGDAIEILNYITVHANTPVSVFSKAGPLSITYGRYTPSLVMHAHIPTIVQSAGPMKIALQAPLGDAFVRGWNKLPTELKLAVVERLGNHFDVNDTGLHMSATITVSNFSDTAWPTLLSCLRMTPEIAALSLQVFYNVNKFFIFPLEEWPADYPLRNIREAWEDHRMCRIAILLPPRLVRHFIHRLDIKVRLDTHGADILQKIADGSYGFTKLTYLTVWLSCSRLRTGWRDEDGLYCEAQGFSVGWERLAKKMLGDGIEFECQGMVVLKGLHHNQRTPEDVDALKKLARKMIRFGVKKEISAKAPAGIPISSTI</sequence>
<keyword evidence="2" id="KW-1185">Reference proteome</keyword>
<gene>
    <name evidence="1" type="ORF">BDV95DRAFT_615690</name>
</gene>
<reference evidence="1 2" key="1">
    <citation type="submission" date="2020-01" db="EMBL/GenBank/DDBJ databases">
        <authorList>
            <consortium name="DOE Joint Genome Institute"/>
            <person name="Haridas S."/>
            <person name="Albert R."/>
            <person name="Binder M."/>
            <person name="Bloem J."/>
            <person name="Labutti K."/>
            <person name="Salamov A."/>
            <person name="Andreopoulos B."/>
            <person name="Baker S.E."/>
            <person name="Barry K."/>
            <person name="Bills G."/>
            <person name="Bluhm B.H."/>
            <person name="Cannon C."/>
            <person name="Castanera R."/>
            <person name="Culley D.E."/>
            <person name="Daum C."/>
            <person name="Ezra D."/>
            <person name="Gonzalez J.B."/>
            <person name="Henrissat B."/>
            <person name="Kuo A."/>
            <person name="Liang C."/>
            <person name="Lipzen A."/>
            <person name="Lutzoni F."/>
            <person name="Magnuson J."/>
            <person name="Mondo S."/>
            <person name="Nolan M."/>
            <person name="Ohm R."/>
            <person name="Pangilinan J."/>
            <person name="Park H.-J.H."/>
            <person name="Ramirez L."/>
            <person name="Alfaro M."/>
            <person name="Sun H."/>
            <person name="Tritt A."/>
            <person name="Yoshinaga Y."/>
            <person name="Zwiers L.-H.L."/>
            <person name="Turgeon B.G."/>
            <person name="Goodwin S.B."/>
            <person name="Spatafora J.W."/>
            <person name="Crous P.W."/>
            <person name="Grigoriev I.V."/>
        </authorList>
    </citation>
    <scope>NUCLEOTIDE SEQUENCE [LARGE SCALE GENOMIC DNA]</scope>
    <source>
        <strain evidence="1 2">CBS 611.86</strain>
    </source>
</reference>
<proteinExistence type="predicted"/>
<dbReference type="AlphaFoldDB" id="A0A7C8MKL2"/>
<organism evidence="1 2">
    <name type="scientific">Massariosphaeria phaeospora</name>
    <dbReference type="NCBI Taxonomy" id="100035"/>
    <lineage>
        <taxon>Eukaryota</taxon>
        <taxon>Fungi</taxon>
        <taxon>Dikarya</taxon>
        <taxon>Ascomycota</taxon>
        <taxon>Pezizomycotina</taxon>
        <taxon>Dothideomycetes</taxon>
        <taxon>Pleosporomycetidae</taxon>
        <taxon>Pleosporales</taxon>
        <taxon>Pleosporales incertae sedis</taxon>
        <taxon>Massariosphaeria</taxon>
    </lineage>
</organism>
<dbReference type="EMBL" id="JAADJZ010000004">
    <property type="protein sequence ID" value="KAF2875702.1"/>
    <property type="molecule type" value="Genomic_DNA"/>
</dbReference>
<evidence type="ECO:0000313" key="1">
    <source>
        <dbReference type="EMBL" id="KAF2875702.1"/>
    </source>
</evidence>
<name>A0A7C8MKL2_9PLEO</name>
<evidence type="ECO:0000313" key="2">
    <source>
        <dbReference type="Proteomes" id="UP000481861"/>
    </source>
</evidence>
<dbReference type="OrthoDB" id="3801236at2759"/>
<comment type="caution">
    <text evidence="1">The sequence shown here is derived from an EMBL/GenBank/DDBJ whole genome shotgun (WGS) entry which is preliminary data.</text>
</comment>
<protein>
    <submittedName>
        <fullName evidence="1">Uncharacterized protein</fullName>
    </submittedName>
</protein>
<accession>A0A7C8MKL2</accession>
<dbReference type="Proteomes" id="UP000481861">
    <property type="component" value="Unassembled WGS sequence"/>
</dbReference>